<sequence length="176" mass="18331">MTMAPEFPRPLRLDTLGTAPRAVSIVAEAGERAALAERFGLISLDALAAEAEVRREGDDVFADGRVRGSVVQACVASGEPVPAVIDTPFRLRFVPEGAAPEADEVELDADDCDVVDYAGQAVDLGEAVAETLSLALDPFPRSPDAEAVLKAAGVKSEEEAVAEASPFAKLKGLLGE</sequence>
<gene>
    <name evidence="1" type="ORF">PQ455_16200</name>
</gene>
<dbReference type="Proteomes" id="UP001220395">
    <property type="component" value="Chromosome"/>
</dbReference>
<proteinExistence type="predicted"/>
<keyword evidence="2" id="KW-1185">Reference proteome</keyword>
<evidence type="ECO:0000313" key="2">
    <source>
        <dbReference type="Proteomes" id="UP001220395"/>
    </source>
</evidence>
<dbReference type="InterPro" id="IPR003772">
    <property type="entry name" value="YceD"/>
</dbReference>
<dbReference type="RefSeq" id="WP_273687150.1">
    <property type="nucleotide sequence ID" value="NZ_CP117411.1"/>
</dbReference>
<dbReference type="Pfam" id="PF02620">
    <property type="entry name" value="YceD"/>
    <property type="match status" value="1"/>
</dbReference>
<organism evidence="1 2">
    <name type="scientific">Sphingomonas naphthae</name>
    <dbReference type="NCBI Taxonomy" id="1813468"/>
    <lineage>
        <taxon>Bacteria</taxon>
        <taxon>Pseudomonadati</taxon>
        <taxon>Pseudomonadota</taxon>
        <taxon>Alphaproteobacteria</taxon>
        <taxon>Sphingomonadales</taxon>
        <taxon>Sphingomonadaceae</taxon>
        <taxon>Sphingomonas</taxon>
    </lineage>
</organism>
<protein>
    <submittedName>
        <fullName evidence="1">DUF177 domain-containing protein</fullName>
    </submittedName>
</protein>
<reference evidence="1 2" key="1">
    <citation type="submission" date="2023-02" db="EMBL/GenBank/DDBJ databases">
        <title>Genome sequence of Sphingomonas naphthae.</title>
        <authorList>
            <person name="Kim S."/>
            <person name="Heo J."/>
            <person name="Kwon S.-W."/>
        </authorList>
    </citation>
    <scope>NUCLEOTIDE SEQUENCE [LARGE SCALE GENOMIC DNA]</scope>
    <source>
        <strain evidence="1 2">KACC 18716</strain>
    </source>
</reference>
<dbReference type="EMBL" id="CP117411">
    <property type="protein sequence ID" value="WCT73142.1"/>
    <property type="molecule type" value="Genomic_DNA"/>
</dbReference>
<accession>A0ABY7TIU0</accession>
<evidence type="ECO:0000313" key="1">
    <source>
        <dbReference type="EMBL" id="WCT73142.1"/>
    </source>
</evidence>
<name>A0ABY7TIU0_9SPHN</name>